<dbReference type="InterPro" id="IPR053004">
    <property type="entry name" value="MAGUK_Signaling_Regulators"/>
</dbReference>
<sequence>MTEKEITEKVPSEEAAVFASSSIDRANVLTRTPKMKATIRRQSSLTNIPACEFNRNDSTTPNNVFSFPNNNNDDQQTNWTDVEMRQKCDQHQQMNGASAQNNPVEAAMLPNNSEKTQANSIVLAEQLELVTTQLNRALCSRMELQEELNLVKKHLENTSRDYEETMMERSSVLEENNRLTEERDRLKDSVKHLSNTLHNMINSKSEHQVQQLQSKLEHTRRLLQLNMEETALANSKREQTNEELERVRIICDTLEKERDQALFQLNNLDEQDEEPLFDCWINHSIQIALPSPSSTNLGVILGGGKGDEMFSSGMPIFVRDLIPGSPFDGHLKPLDFILNVNDIDVSTMDQRSVVDILSNSCNLKMVVKRRNDAFRVMEYSFNDISDLGAEFEDGVFISKIDENSGGAESGLTAGTRLIHVNGVPVRDASHTKALLDANKDNLVLGVMSLKTHSPRRQSTKPATINAPHPNKQRSRFLNKVHDKLFGRGNGASGSDKNRAIIAHANLDACIGELTSYRHGSLRIPTSRLSHSINHQLVRTGSLRTTTANAGGSHPITDPRQINEQLDKFFQRPSQSYFLNLYRDECKLSCLSHDDDGSVRTWPKSNEPSISNDSQSNHKTTNNRPSVLPAFSSTSNYPCAAITSTNSNNNNNNVNENGNALRRSTDIMLASPTNSHLSSYTHPHSHNNSSYMVDANPYHLVDHQPQISSPVRPYSWYRPPSSINNPPQSIYSASARIVTSTNLLLAQPKLIGIAHSQRVNSSGNTSTRSPALPQPPPYPGPRSSVDSLSIASSNSYPLPQSSSTTPTSYHPSFSPSGTILKGSDSQLLEEDEEIRRVVVNRDGCGGFGLALDNNENGGVVISNVYGPSKGRVHVGEQLLDVTNSFIHSKSFSVFYQ</sequence>
<feature type="domain" description="PDZ" evidence="3">
    <location>
        <begin position="286"/>
        <end position="360"/>
    </location>
</feature>
<accession>A0A0M3K4Q3</accession>
<dbReference type="PROSITE" id="PS50106">
    <property type="entry name" value="PDZ"/>
    <property type="match status" value="2"/>
</dbReference>
<dbReference type="SMART" id="SM00228">
    <property type="entry name" value="PDZ"/>
    <property type="match status" value="2"/>
</dbReference>
<feature type="compositionally biased region" description="Polar residues" evidence="2">
    <location>
        <begin position="757"/>
        <end position="768"/>
    </location>
</feature>
<feature type="region of interest" description="Disordered" evidence="2">
    <location>
        <begin position="452"/>
        <end position="471"/>
    </location>
</feature>
<dbReference type="SUPFAM" id="SSF50156">
    <property type="entry name" value="PDZ domain-like"/>
    <property type="match status" value="3"/>
</dbReference>
<proteinExistence type="predicted"/>
<evidence type="ECO:0000256" key="1">
    <source>
        <dbReference type="SAM" id="Coils"/>
    </source>
</evidence>
<dbReference type="InterPro" id="IPR036034">
    <property type="entry name" value="PDZ_sf"/>
</dbReference>
<keyword evidence="5" id="KW-1185">Reference proteome</keyword>
<dbReference type="OrthoDB" id="10067129at2759"/>
<evidence type="ECO:0000256" key="2">
    <source>
        <dbReference type="SAM" id="MobiDB-lite"/>
    </source>
</evidence>
<dbReference type="GO" id="GO:0035331">
    <property type="term" value="P:negative regulation of hippo signaling"/>
    <property type="evidence" value="ECO:0007669"/>
    <property type="project" value="TreeGrafter"/>
</dbReference>
<organism evidence="6">
    <name type="scientific">Anisakis simplex</name>
    <name type="common">Herring worm</name>
    <dbReference type="NCBI Taxonomy" id="6269"/>
    <lineage>
        <taxon>Eukaryota</taxon>
        <taxon>Metazoa</taxon>
        <taxon>Ecdysozoa</taxon>
        <taxon>Nematoda</taxon>
        <taxon>Chromadorea</taxon>
        <taxon>Rhabditida</taxon>
        <taxon>Spirurina</taxon>
        <taxon>Ascaridomorpha</taxon>
        <taxon>Ascaridoidea</taxon>
        <taxon>Anisakidae</taxon>
        <taxon>Anisakis</taxon>
        <taxon>Anisakis simplex complex</taxon>
    </lineage>
</organism>
<dbReference type="Pfam" id="PF00595">
    <property type="entry name" value="PDZ"/>
    <property type="match status" value="2"/>
</dbReference>
<evidence type="ECO:0000259" key="3">
    <source>
        <dbReference type="PROSITE" id="PS50106"/>
    </source>
</evidence>
<evidence type="ECO:0000313" key="5">
    <source>
        <dbReference type="Proteomes" id="UP000267096"/>
    </source>
</evidence>
<feature type="compositionally biased region" description="Polar residues" evidence="2">
    <location>
        <begin position="602"/>
        <end position="629"/>
    </location>
</feature>
<feature type="region of interest" description="Disordered" evidence="2">
    <location>
        <begin position="594"/>
        <end position="629"/>
    </location>
</feature>
<gene>
    <name evidence="4" type="ORF">ASIM_LOCUS15351</name>
</gene>
<protein>
    <submittedName>
        <fullName evidence="6">Disks large homolog 5 (inferred by orthology to a human protein)</fullName>
    </submittedName>
</protein>
<dbReference type="GO" id="GO:0005886">
    <property type="term" value="C:plasma membrane"/>
    <property type="evidence" value="ECO:0007669"/>
    <property type="project" value="TreeGrafter"/>
</dbReference>
<dbReference type="PANTHER" id="PTHR46360:SF1">
    <property type="entry name" value="DISKS LARGE HOMOLOG 5"/>
    <property type="match status" value="1"/>
</dbReference>
<dbReference type="Gene3D" id="2.30.42.10">
    <property type="match status" value="2"/>
</dbReference>
<dbReference type="WBParaSite" id="ASIM_0001594401-mRNA-1">
    <property type="protein sequence ID" value="ASIM_0001594401-mRNA-1"/>
    <property type="gene ID" value="ASIM_0001594401"/>
</dbReference>
<feature type="domain" description="PDZ" evidence="3">
    <location>
        <begin position="376"/>
        <end position="433"/>
    </location>
</feature>
<name>A0A0M3K4Q3_ANISI</name>
<reference evidence="4 5" key="2">
    <citation type="submission" date="2018-11" db="EMBL/GenBank/DDBJ databases">
        <authorList>
            <consortium name="Pathogen Informatics"/>
        </authorList>
    </citation>
    <scope>NUCLEOTIDE SEQUENCE [LARGE SCALE GENOMIC DNA]</scope>
</reference>
<keyword evidence="1" id="KW-0175">Coiled coil</keyword>
<dbReference type="Proteomes" id="UP000267096">
    <property type="component" value="Unassembled WGS sequence"/>
</dbReference>
<feature type="region of interest" description="Disordered" evidence="2">
    <location>
        <begin position="757"/>
        <end position="825"/>
    </location>
</feature>
<dbReference type="AlphaFoldDB" id="A0A0M3K4Q3"/>
<dbReference type="EMBL" id="UYRR01032267">
    <property type="protein sequence ID" value="VDK54871.1"/>
    <property type="molecule type" value="Genomic_DNA"/>
</dbReference>
<dbReference type="InterPro" id="IPR001478">
    <property type="entry name" value="PDZ"/>
</dbReference>
<feature type="compositionally biased region" description="Low complexity" evidence="2">
    <location>
        <begin position="791"/>
        <end position="815"/>
    </location>
</feature>
<feature type="coiled-coil region" evidence="1">
    <location>
        <begin position="141"/>
        <end position="274"/>
    </location>
</feature>
<dbReference type="PANTHER" id="PTHR46360">
    <property type="entry name" value="DISKS LARGE HOMOLOG 5"/>
    <property type="match status" value="1"/>
</dbReference>
<evidence type="ECO:0000313" key="6">
    <source>
        <dbReference type="WBParaSite" id="ASIM_0001594401-mRNA-1"/>
    </source>
</evidence>
<reference evidence="6" key="1">
    <citation type="submission" date="2017-02" db="UniProtKB">
        <authorList>
            <consortium name="WormBaseParasite"/>
        </authorList>
    </citation>
    <scope>IDENTIFICATION</scope>
</reference>
<evidence type="ECO:0000313" key="4">
    <source>
        <dbReference type="EMBL" id="VDK54871.1"/>
    </source>
</evidence>
<dbReference type="CDD" id="cd00136">
    <property type="entry name" value="PDZ_canonical"/>
    <property type="match status" value="1"/>
</dbReference>